<dbReference type="InterPro" id="IPR025997">
    <property type="entry name" value="SBP_2_dom"/>
</dbReference>
<evidence type="ECO:0000256" key="3">
    <source>
        <dbReference type="ARBA" id="ARBA00022729"/>
    </source>
</evidence>
<keyword evidence="3" id="KW-0732">Signal</keyword>
<keyword evidence="4" id="KW-0812">Transmembrane</keyword>
<feature type="transmembrane region" description="Helical" evidence="4">
    <location>
        <begin position="7"/>
        <end position="27"/>
    </location>
</feature>
<reference evidence="6 7" key="1">
    <citation type="submission" date="2020-08" db="EMBL/GenBank/DDBJ databases">
        <title>Genome public.</title>
        <authorList>
            <person name="Liu C."/>
            <person name="Sun Q."/>
        </authorList>
    </citation>
    <scope>NUCLEOTIDE SEQUENCE [LARGE SCALE GENOMIC DNA]</scope>
    <source>
        <strain evidence="6 7">BX4</strain>
    </source>
</reference>
<dbReference type="EMBL" id="JACOOZ010000001">
    <property type="protein sequence ID" value="MBC5666797.1"/>
    <property type="molecule type" value="Genomic_DNA"/>
</dbReference>
<evidence type="ECO:0000256" key="2">
    <source>
        <dbReference type="ARBA" id="ARBA00007639"/>
    </source>
</evidence>
<evidence type="ECO:0000256" key="4">
    <source>
        <dbReference type="SAM" id="Phobius"/>
    </source>
</evidence>
<comment type="similarity">
    <text evidence="2">Belongs to the bacterial solute-binding protein 2 family.</text>
</comment>
<comment type="subcellular location">
    <subcellularLocation>
        <location evidence="1">Cell envelope</location>
    </subcellularLocation>
</comment>
<feature type="domain" description="Periplasmic binding protein" evidence="5">
    <location>
        <begin position="36"/>
        <end position="287"/>
    </location>
</feature>
<organism evidence="6 7">
    <name type="scientific">Eubacterium segne</name>
    <dbReference type="NCBI Taxonomy" id="2763045"/>
    <lineage>
        <taxon>Bacteria</taxon>
        <taxon>Bacillati</taxon>
        <taxon>Bacillota</taxon>
        <taxon>Clostridia</taxon>
        <taxon>Eubacteriales</taxon>
        <taxon>Eubacteriaceae</taxon>
        <taxon>Eubacterium</taxon>
    </lineage>
</organism>
<sequence>MKKNKTAFLITEIILCMLAVLFTYRIFDHETPEKKIAVIVENSGDKNWDSLINGLKSAAKVNNLHLIICNTDDIYSVQDEKELMKEQIDNGAEGFIICPAPGSNTKNEIKKICGDIPFIFIVEDAFMGDDGEKSGYPVIKPDNYKIGYKLGESIVNDSARGKTKEIGVILDQHEKEKTVNTYKGFMDAIEDSDIKVAWTYSGIRDQDICSIVKTKSKVDYLVAMDNYSLDELGANSENGVYNGAQIYGIGSSEKSISLLDNGNVNCIVAIDSYDIGYRSVMEISKKLNKLFYEMKSYNVKAKVIYQKDLFTDEMERFLYSYE</sequence>
<keyword evidence="4" id="KW-1133">Transmembrane helix</keyword>
<evidence type="ECO:0000313" key="6">
    <source>
        <dbReference type="EMBL" id="MBC5666797.1"/>
    </source>
</evidence>
<comment type="caution">
    <text evidence="6">The sequence shown here is derived from an EMBL/GenBank/DDBJ whole genome shotgun (WGS) entry which is preliminary data.</text>
</comment>
<dbReference type="RefSeq" id="WP_186839901.1">
    <property type="nucleotide sequence ID" value="NZ_JACOOZ010000001.1"/>
</dbReference>
<dbReference type="SUPFAM" id="SSF53822">
    <property type="entry name" value="Periplasmic binding protein-like I"/>
    <property type="match status" value="1"/>
</dbReference>
<keyword evidence="7" id="KW-1185">Reference proteome</keyword>
<evidence type="ECO:0000313" key="7">
    <source>
        <dbReference type="Proteomes" id="UP000597877"/>
    </source>
</evidence>
<dbReference type="InterPro" id="IPR028082">
    <property type="entry name" value="Peripla_BP_I"/>
</dbReference>
<dbReference type="Gene3D" id="3.40.50.2300">
    <property type="match status" value="2"/>
</dbReference>
<keyword evidence="4" id="KW-0472">Membrane</keyword>
<evidence type="ECO:0000256" key="1">
    <source>
        <dbReference type="ARBA" id="ARBA00004196"/>
    </source>
</evidence>
<evidence type="ECO:0000259" key="5">
    <source>
        <dbReference type="Pfam" id="PF13407"/>
    </source>
</evidence>
<dbReference type="Pfam" id="PF13407">
    <property type="entry name" value="Peripla_BP_4"/>
    <property type="match status" value="1"/>
</dbReference>
<dbReference type="PANTHER" id="PTHR46847:SF1">
    <property type="entry name" value="D-ALLOSE-BINDING PERIPLASMIC PROTEIN-RELATED"/>
    <property type="match status" value="1"/>
</dbReference>
<protein>
    <submittedName>
        <fullName evidence="6">Substrate-binding domain-containing protein</fullName>
    </submittedName>
</protein>
<accession>A0ABR7EZL5</accession>
<name>A0ABR7EZL5_9FIRM</name>
<dbReference type="PANTHER" id="PTHR46847">
    <property type="entry name" value="D-ALLOSE-BINDING PERIPLASMIC PROTEIN-RELATED"/>
    <property type="match status" value="1"/>
</dbReference>
<proteinExistence type="inferred from homology"/>
<gene>
    <name evidence="6" type="ORF">H8S00_02155</name>
</gene>
<dbReference type="Proteomes" id="UP000597877">
    <property type="component" value="Unassembled WGS sequence"/>
</dbReference>